<dbReference type="GO" id="GO:0046872">
    <property type="term" value="F:metal ion binding"/>
    <property type="evidence" value="ECO:0007669"/>
    <property type="project" value="InterPro"/>
</dbReference>
<dbReference type="EMBL" id="VDLY02000021">
    <property type="protein sequence ID" value="KAB8161226.1"/>
    <property type="molecule type" value="Genomic_DNA"/>
</dbReference>
<reference evidence="5" key="1">
    <citation type="submission" date="2019-10" db="EMBL/GenBank/DDBJ databases">
        <title>Nonomuraea sp. nov., isolated from Phyllanthus amarus.</title>
        <authorList>
            <person name="Klykleung N."/>
            <person name="Tanasupawat S."/>
        </authorList>
    </citation>
    <scope>NUCLEOTIDE SEQUENCE [LARGE SCALE GENOMIC DNA]</scope>
    <source>
        <strain evidence="5">3MP-10</strain>
    </source>
</reference>
<dbReference type="Pfam" id="PF00149">
    <property type="entry name" value="Metallophos"/>
    <property type="match status" value="1"/>
</dbReference>
<sequence length="471" mass="50783">MPDAPGSLPAKPRRARRPPGPAPFRRPEEFTMSTNARPRPAAHRARRLALPATAALLLAGLAGAPARAQDAAQPAAENAAQNETFDRIVLSPTATPDTAATLTWRTPAASAAPVVEYQPADGGPTTTVAATPTGQVAGGHHHRADLTGLSPDTAYRYRLGDRAAFSDWITFRTAGAAGDPFTFLYFGDIQNDITTGAAPLVAAAQADVPHAELTVHAGDLINNANADAEWAEWFAAFGTQHTATHPQIATPGNHEYDGWELSDHWTRQFPGAGNGPDDEDLDGTVYYTDYQGVRFVSLNSNYTNAPWFDVVDWLEDQRVWLDRVLSGNPNRWTVVTLHQPVMANSEGRTGAVVREAFLDVLEEHDVDLVLQGHDHSYGRGNLLDRRTDDPAVTTGPAYVVSVAGPKMYEPTPADWTAAGAEARVQHGDTQTYQVVDVTADRLRYEARTGDGAVVDAFTVLRDADGKRVVED</sequence>
<dbReference type="PANTHER" id="PTHR22953:SF153">
    <property type="entry name" value="PURPLE ACID PHOSPHATASE"/>
    <property type="match status" value="1"/>
</dbReference>
<dbReference type="AlphaFoldDB" id="A0A5N6A062"/>
<feature type="domain" description="Calcineurin-like phosphoesterase" evidence="3">
    <location>
        <begin position="182"/>
        <end position="377"/>
    </location>
</feature>
<dbReference type="GO" id="GO:0003993">
    <property type="term" value="F:acid phosphatase activity"/>
    <property type="evidence" value="ECO:0007669"/>
    <property type="project" value="InterPro"/>
</dbReference>
<evidence type="ECO:0000259" key="3">
    <source>
        <dbReference type="Pfam" id="PF00149"/>
    </source>
</evidence>
<dbReference type="SUPFAM" id="SSF56300">
    <property type="entry name" value="Metallo-dependent phosphatases"/>
    <property type="match status" value="1"/>
</dbReference>
<dbReference type="InterPro" id="IPR029052">
    <property type="entry name" value="Metallo-depent_PP-like"/>
</dbReference>
<dbReference type="InterPro" id="IPR004843">
    <property type="entry name" value="Calcineurin-like_PHP"/>
</dbReference>
<comment type="caution">
    <text evidence="5">The sequence shown here is derived from an EMBL/GenBank/DDBJ whole genome shotgun (WGS) entry which is preliminary data.</text>
</comment>
<dbReference type="InterPro" id="IPR039331">
    <property type="entry name" value="PAPs-like"/>
</dbReference>
<accession>A0A5N6A062</accession>
<keyword evidence="6" id="KW-1185">Reference proteome</keyword>
<dbReference type="Gene3D" id="3.60.21.10">
    <property type="match status" value="1"/>
</dbReference>
<dbReference type="CDD" id="cd00063">
    <property type="entry name" value="FN3"/>
    <property type="match status" value="1"/>
</dbReference>
<evidence type="ECO:0000256" key="1">
    <source>
        <dbReference type="ARBA" id="ARBA00022729"/>
    </source>
</evidence>
<gene>
    <name evidence="5" type="ORF">FH607_026710</name>
</gene>
<dbReference type="Proteomes" id="UP000314251">
    <property type="component" value="Unassembled WGS sequence"/>
</dbReference>
<keyword evidence="1" id="KW-0732">Signal</keyword>
<proteinExistence type="predicted"/>
<dbReference type="Pfam" id="PF16656">
    <property type="entry name" value="Pur_ac_phosph_N"/>
    <property type="match status" value="1"/>
</dbReference>
<organism evidence="5 6">
    <name type="scientific">Streptomyces mimosae</name>
    <dbReference type="NCBI Taxonomy" id="2586635"/>
    <lineage>
        <taxon>Bacteria</taxon>
        <taxon>Bacillati</taxon>
        <taxon>Actinomycetota</taxon>
        <taxon>Actinomycetes</taxon>
        <taxon>Kitasatosporales</taxon>
        <taxon>Streptomycetaceae</taxon>
        <taxon>Streptomyces</taxon>
    </lineage>
</organism>
<dbReference type="Gene3D" id="2.60.40.380">
    <property type="entry name" value="Purple acid phosphatase-like, N-terminal"/>
    <property type="match status" value="1"/>
</dbReference>
<evidence type="ECO:0000256" key="2">
    <source>
        <dbReference type="SAM" id="MobiDB-lite"/>
    </source>
</evidence>
<feature type="region of interest" description="Disordered" evidence="2">
    <location>
        <begin position="1"/>
        <end position="44"/>
    </location>
</feature>
<dbReference type="SUPFAM" id="SSF49363">
    <property type="entry name" value="Purple acid phosphatase, N-terminal domain"/>
    <property type="match status" value="1"/>
</dbReference>
<dbReference type="InterPro" id="IPR015914">
    <property type="entry name" value="PAPs_N"/>
</dbReference>
<dbReference type="InterPro" id="IPR003961">
    <property type="entry name" value="FN3_dom"/>
</dbReference>
<feature type="domain" description="Purple acid phosphatase N-terminal" evidence="4">
    <location>
        <begin position="86"/>
        <end position="173"/>
    </location>
</feature>
<protein>
    <submittedName>
        <fullName evidence="5">Metallophosphoesterase</fullName>
    </submittedName>
</protein>
<dbReference type="OrthoDB" id="9804511at2"/>
<dbReference type="PANTHER" id="PTHR22953">
    <property type="entry name" value="ACID PHOSPHATASE RELATED"/>
    <property type="match status" value="1"/>
</dbReference>
<name>A0A5N6A062_9ACTN</name>
<dbReference type="InterPro" id="IPR008963">
    <property type="entry name" value="Purple_acid_Pase-like_N"/>
</dbReference>
<evidence type="ECO:0000313" key="5">
    <source>
        <dbReference type="EMBL" id="KAB8161226.1"/>
    </source>
</evidence>
<evidence type="ECO:0000313" key="6">
    <source>
        <dbReference type="Proteomes" id="UP000314251"/>
    </source>
</evidence>
<evidence type="ECO:0000259" key="4">
    <source>
        <dbReference type="Pfam" id="PF16656"/>
    </source>
</evidence>